<dbReference type="GO" id="GO:0003700">
    <property type="term" value="F:DNA-binding transcription factor activity"/>
    <property type="evidence" value="ECO:0007669"/>
    <property type="project" value="InterPro"/>
</dbReference>
<comment type="subcellular location">
    <subcellularLocation>
        <location evidence="1">Nucleus</location>
    </subcellularLocation>
</comment>
<feature type="compositionally biased region" description="Low complexity" evidence="6">
    <location>
        <begin position="172"/>
        <end position="183"/>
    </location>
</feature>
<feature type="compositionally biased region" description="Low complexity" evidence="6">
    <location>
        <begin position="464"/>
        <end position="474"/>
    </location>
</feature>
<dbReference type="Gene3D" id="1.20.5.170">
    <property type="match status" value="1"/>
</dbReference>
<feature type="compositionally biased region" description="Low complexity" evidence="6">
    <location>
        <begin position="103"/>
        <end position="117"/>
    </location>
</feature>
<dbReference type="SUPFAM" id="SSF57959">
    <property type="entry name" value="Leucine zipper domain"/>
    <property type="match status" value="1"/>
</dbReference>
<evidence type="ECO:0000313" key="9">
    <source>
        <dbReference type="Proteomes" id="UP000245946"/>
    </source>
</evidence>
<dbReference type="RefSeq" id="XP_025600901.1">
    <property type="nucleotide sequence ID" value="XM_025744994.1"/>
</dbReference>
<feature type="region of interest" description="Disordered" evidence="6">
    <location>
        <begin position="315"/>
        <end position="519"/>
    </location>
</feature>
<sequence length="668" mass="67692">MAALAPPLSSPLPLPYARPSHASSAPPAPFAVPHASSSRSPSVASPRAAAAPRHRSALPALSRPAPTPLSRPLVSAPAAGPSRPAARPGTRSSRHHLEPNPFEKSFSSKPPGESPSPEADEPADDAAPAGGKKAKGAAAAKKGAAAAGAAKAKGSDGGSLLGQPPGDAPQEAPRLPSLAALTSPAADAHPHAYPWSGGLGSLRAGPLSPAMLAGPAASGVAAPSGGAFDASAFRTGFTPDLSNFKTGLTPLGGPSSFPPPSPGTAAFLAMITHGSGAGLTPGTLSALAGPPHDTAGAPMPPREGNAFALAFQKSMGNGTGASQPPQPQTSRLRMTTDEAENGTAPQDSKAKNGTTSPQNARNKPLPNNTSPKRAGGSKTKRSGAGAGVPSQPAPAAQQPLGPPHVPSQHAPQGMPGNVPPAASGLFLLSQAHQELTKREDEAAAAAASTSKPKRKKSENGSVNGAPAGAAGASAKRAKKQKTPRSEAGSDKYPGMESDEERDFDKETEGMDDEEKRKNFLERNRQAALKCRQRKKAWLQQLQQRAEMLQTDNEHLRDSVGALRGEVAFLKSQLMAAQAQLAGGADGSPPPPGAMHHMRGPPPMGALPPGVVPPPGMHMGHVVPPPPPGTYEAHAVPRPTHLPPPGAPYDGAAMAHHMAPRGIKQQQEA</sequence>
<feature type="compositionally biased region" description="Low complexity" evidence="6">
    <location>
        <begin position="387"/>
        <end position="399"/>
    </location>
</feature>
<dbReference type="GO" id="GO:0003677">
    <property type="term" value="F:DNA binding"/>
    <property type="evidence" value="ECO:0007669"/>
    <property type="project" value="UniProtKB-KW"/>
</dbReference>
<feature type="region of interest" description="Disordered" evidence="6">
    <location>
        <begin position="282"/>
        <end position="303"/>
    </location>
</feature>
<feature type="region of interest" description="Disordered" evidence="6">
    <location>
        <begin position="618"/>
        <end position="668"/>
    </location>
</feature>
<dbReference type="PROSITE" id="PS50217">
    <property type="entry name" value="BZIP"/>
    <property type="match status" value="1"/>
</dbReference>
<reference evidence="8 9" key="1">
    <citation type="journal article" date="2018" name="Mol. Biol. Evol.">
        <title>Broad Genomic Sampling Reveals a Smut Pathogenic Ancestry of the Fungal Clade Ustilaginomycotina.</title>
        <authorList>
            <person name="Kijpornyongpan T."/>
            <person name="Mondo S.J."/>
            <person name="Barry K."/>
            <person name="Sandor L."/>
            <person name="Lee J."/>
            <person name="Lipzen A."/>
            <person name="Pangilinan J."/>
            <person name="LaButti K."/>
            <person name="Hainaut M."/>
            <person name="Henrissat B."/>
            <person name="Grigoriev I.V."/>
            <person name="Spatafora J.W."/>
            <person name="Aime M.C."/>
        </authorList>
    </citation>
    <scope>NUCLEOTIDE SEQUENCE [LARGE SCALE GENOMIC DNA]</scope>
    <source>
        <strain evidence="8 9">MCA 4186</strain>
    </source>
</reference>
<evidence type="ECO:0000256" key="2">
    <source>
        <dbReference type="ARBA" id="ARBA00023015"/>
    </source>
</evidence>
<feature type="compositionally biased region" description="Low complexity" evidence="6">
    <location>
        <begin position="17"/>
        <end position="61"/>
    </location>
</feature>
<feature type="compositionally biased region" description="Polar residues" evidence="6">
    <location>
        <begin position="343"/>
        <end position="371"/>
    </location>
</feature>
<feature type="domain" description="BZIP" evidence="7">
    <location>
        <begin position="513"/>
        <end position="576"/>
    </location>
</feature>
<organism evidence="8 9">
    <name type="scientific">Tilletiopsis washingtonensis</name>
    <dbReference type="NCBI Taxonomy" id="58919"/>
    <lineage>
        <taxon>Eukaryota</taxon>
        <taxon>Fungi</taxon>
        <taxon>Dikarya</taxon>
        <taxon>Basidiomycota</taxon>
        <taxon>Ustilaginomycotina</taxon>
        <taxon>Exobasidiomycetes</taxon>
        <taxon>Entylomatales</taxon>
        <taxon>Entylomatales incertae sedis</taxon>
        <taxon>Tilletiopsis</taxon>
    </lineage>
</organism>
<evidence type="ECO:0000313" key="8">
    <source>
        <dbReference type="EMBL" id="PWO00623.1"/>
    </source>
</evidence>
<dbReference type="InterPro" id="IPR004827">
    <property type="entry name" value="bZIP"/>
</dbReference>
<name>A0A316ZI71_9BASI</name>
<evidence type="ECO:0000259" key="7">
    <source>
        <dbReference type="PROSITE" id="PS50217"/>
    </source>
</evidence>
<dbReference type="FunFam" id="1.20.5.170:FF:000053">
    <property type="entry name" value="BZIP transcription factor AtfA"/>
    <property type="match status" value="1"/>
</dbReference>
<evidence type="ECO:0000256" key="5">
    <source>
        <dbReference type="ARBA" id="ARBA00023242"/>
    </source>
</evidence>
<feature type="compositionally biased region" description="Basic and acidic residues" evidence="6">
    <location>
        <begin position="502"/>
        <end position="519"/>
    </location>
</feature>
<keyword evidence="4" id="KW-0804">Transcription</keyword>
<dbReference type="Pfam" id="PF11786">
    <property type="entry name" value="Aft1_HRA"/>
    <property type="match status" value="1"/>
</dbReference>
<feature type="region of interest" description="Disordered" evidence="6">
    <location>
        <begin position="1"/>
        <end position="183"/>
    </location>
</feature>
<dbReference type="SMART" id="SM00338">
    <property type="entry name" value="BRLZ"/>
    <property type="match status" value="1"/>
</dbReference>
<proteinExistence type="predicted"/>
<keyword evidence="2" id="KW-0805">Transcription regulation</keyword>
<protein>
    <recommendedName>
        <fullName evidence="7">BZIP domain-containing protein</fullName>
    </recommendedName>
</protein>
<dbReference type="InterPro" id="IPR021755">
    <property type="entry name" value="TF_Aft1_HRA"/>
</dbReference>
<evidence type="ECO:0000256" key="1">
    <source>
        <dbReference type="ARBA" id="ARBA00004123"/>
    </source>
</evidence>
<dbReference type="Proteomes" id="UP000245946">
    <property type="component" value="Unassembled WGS sequence"/>
</dbReference>
<keyword evidence="5" id="KW-0539">Nucleus</keyword>
<evidence type="ECO:0000256" key="3">
    <source>
        <dbReference type="ARBA" id="ARBA00023125"/>
    </source>
</evidence>
<dbReference type="Pfam" id="PF00170">
    <property type="entry name" value="bZIP_1"/>
    <property type="match status" value="1"/>
</dbReference>
<feature type="compositionally biased region" description="Polar residues" evidence="6">
    <location>
        <begin position="315"/>
        <end position="333"/>
    </location>
</feature>
<dbReference type="GO" id="GO:0005634">
    <property type="term" value="C:nucleus"/>
    <property type="evidence" value="ECO:0007669"/>
    <property type="project" value="UniProtKB-SubCell"/>
</dbReference>
<keyword evidence="3" id="KW-0238">DNA-binding</keyword>
<accession>A0A316ZI71</accession>
<dbReference type="CDD" id="cd14687">
    <property type="entry name" value="bZIP_ATF2"/>
    <property type="match status" value="1"/>
</dbReference>
<dbReference type="STRING" id="58919.A0A316ZI71"/>
<evidence type="ECO:0000256" key="6">
    <source>
        <dbReference type="SAM" id="MobiDB-lite"/>
    </source>
</evidence>
<dbReference type="InterPro" id="IPR046347">
    <property type="entry name" value="bZIP_sf"/>
</dbReference>
<feature type="compositionally biased region" description="Low complexity" evidence="6">
    <location>
        <begin position="125"/>
        <end position="152"/>
    </location>
</feature>
<gene>
    <name evidence="8" type="ORF">FA09DRAFT_358673</name>
</gene>
<dbReference type="EMBL" id="KZ819285">
    <property type="protein sequence ID" value="PWO00623.1"/>
    <property type="molecule type" value="Genomic_DNA"/>
</dbReference>
<feature type="compositionally biased region" description="Low complexity" evidence="6">
    <location>
        <begin position="75"/>
        <end position="91"/>
    </location>
</feature>
<dbReference type="PANTHER" id="PTHR19304">
    <property type="entry name" value="CYCLIC-AMP RESPONSE ELEMENT BINDING PROTEIN"/>
    <property type="match status" value="1"/>
</dbReference>
<dbReference type="OrthoDB" id="295274at2759"/>
<dbReference type="GeneID" id="37272538"/>
<dbReference type="InterPro" id="IPR051027">
    <property type="entry name" value="bZIP_transcription_factors"/>
</dbReference>
<keyword evidence="9" id="KW-1185">Reference proteome</keyword>
<dbReference type="AlphaFoldDB" id="A0A316ZI71"/>
<evidence type="ECO:0000256" key="4">
    <source>
        <dbReference type="ARBA" id="ARBA00023163"/>
    </source>
</evidence>